<feature type="transmembrane region" description="Helical" evidence="6">
    <location>
        <begin position="119"/>
        <end position="137"/>
    </location>
</feature>
<evidence type="ECO:0000256" key="6">
    <source>
        <dbReference type="SAM" id="Phobius"/>
    </source>
</evidence>
<keyword evidence="5" id="KW-0325">Glycoprotein</keyword>
<feature type="signal peptide" evidence="7">
    <location>
        <begin position="1"/>
        <end position="31"/>
    </location>
</feature>
<evidence type="ECO:0000256" key="5">
    <source>
        <dbReference type="ARBA" id="ARBA00023180"/>
    </source>
</evidence>
<dbReference type="AlphaFoldDB" id="A0A5C7J0Z2"/>
<dbReference type="Proteomes" id="UP000323000">
    <property type="component" value="Chromosome 1"/>
</dbReference>
<dbReference type="PANTHER" id="PTHR13234:SF8">
    <property type="entry name" value="GAMMA-INTERFERON-INDUCIBLE LYSOSOMAL THIOL REDUCTASE"/>
    <property type="match status" value="1"/>
</dbReference>
<dbReference type="PANTHER" id="PTHR13234">
    <property type="entry name" value="GAMMA-INTERFERON INDUCIBLE LYSOSOMAL THIOL REDUCTASE GILT"/>
    <property type="match status" value="1"/>
</dbReference>
<dbReference type="InterPro" id="IPR004911">
    <property type="entry name" value="Interferon-induced_GILT"/>
</dbReference>
<evidence type="ECO:0000256" key="2">
    <source>
        <dbReference type="ARBA" id="ARBA00005679"/>
    </source>
</evidence>
<evidence type="ECO:0000256" key="3">
    <source>
        <dbReference type="ARBA" id="ARBA00022525"/>
    </source>
</evidence>
<dbReference type="Pfam" id="PF03227">
    <property type="entry name" value="GILT"/>
    <property type="match status" value="2"/>
</dbReference>
<keyword evidence="6" id="KW-1133">Transmembrane helix</keyword>
<keyword evidence="6" id="KW-0812">Transmembrane</keyword>
<evidence type="ECO:0000313" key="9">
    <source>
        <dbReference type="Proteomes" id="UP000323000"/>
    </source>
</evidence>
<keyword evidence="3" id="KW-0964">Secreted</keyword>
<keyword evidence="4 7" id="KW-0732">Signal</keyword>
<dbReference type="EMBL" id="VAHF01000001">
    <property type="protein sequence ID" value="TXG74432.1"/>
    <property type="molecule type" value="Genomic_DNA"/>
</dbReference>
<keyword evidence="6" id="KW-0472">Membrane</keyword>
<keyword evidence="9" id="KW-1185">Reference proteome</keyword>
<dbReference type="GO" id="GO:0005576">
    <property type="term" value="C:extracellular region"/>
    <property type="evidence" value="ECO:0007669"/>
    <property type="project" value="UniProtKB-SubCell"/>
</dbReference>
<evidence type="ECO:0000256" key="7">
    <source>
        <dbReference type="SAM" id="SignalP"/>
    </source>
</evidence>
<reference evidence="9" key="1">
    <citation type="journal article" date="2019" name="Gigascience">
        <title>De novo genome assembly of the endangered Acer yangbiense, a plant species with extremely small populations endemic to Yunnan Province, China.</title>
        <authorList>
            <person name="Yang J."/>
            <person name="Wariss H.M."/>
            <person name="Tao L."/>
            <person name="Zhang R."/>
            <person name="Yun Q."/>
            <person name="Hollingsworth P."/>
            <person name="Dao Z."/>
            <person name="Luo G."/>
            <person name="Guo H."/>
            <person name="Ma Y."/>
            <person name="Sun W."/>
        </authorList>
    </citation>
    <scope>NUCLEOTIDE SEQUENCE [LARGE SCALE GENOMIC DNA]</scope>
    <source>
        <strain evidence="9">cv. Malutang</strain>
    </source>
</reference>
<sequence length="384" mass="43216">MKNQRVSLLSVLFSYLLLLLVINNNPGLVLSSTQNGKVSLELYYESLCPYCSNFIVNYLDKLFQEEDKLLSLVDLKLIPYGNAKVASNNTITCQKSRDLGFGFLVSGFNSSMASLPTKALSFVFCMLLLLSLLFLSCSVSSASRVSSDGDTQKVQLGLYYESLCPYSANFIINYLVKIFEDDDELFSIIDLHLSPWGNAKIKHTDNTTTTFDCQHGPSECLLNTVEACAIDIWPEVTEHFPFIYCVESLVYEHKYTQWETCFDKLGLDSKVISDCYTSGYGKKLELQYAAETNSLKPPHTYVPWVVVDGQPLYEDYENFISYICKAYKGSAVPKACSNISLNTINRKQRANPIRPVCYKDATLSTRIRSAVLSWMRKANLAASM</sequence>
<comment type="subcellular location">
    <subcellularLocation>
        <location evidence="1">Secreted</location>
    </subcellularLocation>
</comment>
<proteinExistence type="inferred from homology"/>
<accession>A0A5C7J0Z2</accession>
<evidence type="ECO:0008006" key="10">
    <source>
        <dbReference type="Google" id="ProtNLM"/>
    </source>
</evidence>
<comment type="similarity">
    <text evidence="2">Belongs to the GILT family.</text>
</comment>
<protein>
    <recommendedName>
        <fullName evidence="10">Saposin A-type domain-containing protein</fullName>
    </recommendedName>
</protein>
<dbReference type="GO" id="GO:0016671">
    <property type="term" value="F:oxidoreductase activity, acting on a sulfur group of donors, disulfide as acceptor"/>
    <property type="evidence" value="ECO:0007669"/>
    <property type="project" value="InterPro"/>
</dbReference>
<comment type="caution">
    <text evidence="8">The sequence shown here is derived from an EMBL/GenBank/DDBJ whole genome shotgun (WGS) entry which is preliminary data.</text>
</comment>
<feature type="chain" id="PRO_5022972377" description="Saposin A-type domain-containing protein" evidence="7">
    <location>
        <begin position="32"/>
        <end position="384"/>
    </location>
</feature>
<gene>
    <name evidence="8" type="ORF">EZV62_003011</name>
</gene>
<evidence type="ECO:0000256" key="4">
    <source>
        <dbReference type="ARBA" id="ARBA00022729"/>
    </source>
</evidence>
<dbReference type="OrthoDB" id="958254at2759"/>
<organism evidence="8 9">
    <name type="scientific">Acer yangbiense</name>
    <dbReference type="NCBI Taxonomy" id="1000413"/>
    <lineage>
        <taxon>Eukaryota</taxon>
        <taxon>Viridiplantae</taxon>
        <taxon>Streptophyta</taxon>
        <taxon>Embryophyta</taxon>
        <taxon>Tracheophyta</taxon>
        <taxon>Spermatophyta</taxon>
        <taxon>Magnoliopsida</taxon>
        <taxon>eudicotyledons</taxon>
        <taxon>Gunneridae</taxon>
        <taxon>Pentapetalae</taxon>
        <taxon>rosids</taxon>
        <taxon>malvids</taxon>
        <taxon>Sapindales</taxon>
        <taxon>Sapindaceae</taxon>
        <taxon>Hippocastanoideae</taxon>
        <taxon>Acereae</taxon>
        <taxon>Acer</taxon>
    </lineage>
</organism>
<evidence type="ECO:0000313" key="8">
    <source>
        <dbReference type="EMBL" id="TXG74432.1"/>
    </source>
</evidence>
<evidence type="ECO:0000256" key="1">
    <source>
        <dbReference type="ARBA" id="ARBA00004613"/>
    </source>
</evidence>
<name>A0A5C7J0Z2_9ROSI</name>